<protein>
    <recommendedName>
        <fullName evidence="1">Reverse transcriptase zinc-binding domain-containing protein</fullName>
    </recommendedName>
</protein>
<organism evidence="2 3">
    <name type="scientific">Solanum verrucosum</name>
    <dbReference type="NCBI Taxonomy" id="315347"/>
    <lineage>
        <taxon>Eukaryota</taxon>
        <taxon>Viridiplantae</taxon>
        <taxon>Streptophyta</taxon>
        <taxon>Embryophyta</taxon>
        <taxon>Tracheophyta</taxon>
        <taxon>Spermatophyta</taxon>
        <taxon>Magnoliopsida</taxon>
        <taxon>eudicotyledons</taxon>
        <taxon>Gunneridae</taxon>
        <taxon>Pentapetalae</taxon>
        <taxon>asterids</taxon>
        <taxon>lamiids</taxon>
        <taxon>Solanales</taxon>
        <taxon>Solanaceae</taxon>
        <taxon>Solanoideae</taxon>
        <taxon>Solaneae</taxon>
        <taxon>Solanum</taxon>
    </lineage>
</organism>
<dbReference type="PANTHER" id="PTHR33116:SF82">
    <property type="entry name" value="RNASE H FAMILY PROTEIN"/>
    <property type="match status" value="1"/>
</dbReference>
<evidence type="ECO:0000313" key="2">
    <source>
        <dbReference type="EMBL" id="WMV27066.1"/>
    </source>
</evidence>
<gene>
    <name evidence="2" type="ORF">MTR67_020451</name>
</gene>
<dbReference type="Pfam" id="PF13966">
    <property type="entry name" value="zf-RVT"/>
    <property type="match status" value="1"/>
</dbReference>
<reference evidence="2" key="1">
    <citation type="submission" date="2023-08" db="EMBL/GenBank/DDBJ databases">
        <title>A de novo genome assembly of Solanum verrucosum Schlechtendal, a Mexican diploid species geographically isolated from the other diploid A-genome species in potato relatives.</title>
        <authorList>
            <person name="Hosaka K."/>
        </authorList>
    </citation>
    <scope>NUCLEOTIDE SEQUENCE</scope>
    <source>
        <tissue evidence="2">Young leaves</tissue>
    </source>
</reference>
<feature type="domain" description="Reverse transcriptase zinc-binding" evidence="1">
    <location>
        <begin position="352"/>
        <end position="435"/>
    </location>
</feature>
<name>A0AAF0TP69_SOLVR</name>
<dbReference type="AlphaFoldDB" id="A0AAF0TP69"/>
<accession>A0AAF0TP69</accession>
<sequence>MEQLISESFIPYSVDKGCPSFTHLSYANDTILFSSGDPLSLMAMMNKLSVYEKCSGQLVNKDKSCFLVAPNTHESLTDDIKRITGFSQSNFPFTYLGCPIYFGRQRVKYFNGLISKITGRLQGWQGKMISCGGRAVLIKSVLQSLPFHMLSVIHLPKTTTSQIEKLFANFFWSETEGKKKHHWIAWKKLCYPTDEGGIGIKSIQDINNIFSAKVWWSFRTRNTLWRNFLEAKYCPRAHPVKKKWVSGQSHTWKRILHVRSDCEKYLVWKIVKGNCSFWWDNWLGTGNLGQHFPHTRRSKKLKVANFMIGNTWDENKLLRILPMDMVKQIQNINIYEGEDDFPIWTPDTHGFFTCKSTWKVLREGRYTTLTAEKIWHHKIPFKISFFMLRLLKNKLATDQALHRFRVAGPSRCSCCKNYATEDTNLLFRNGELVEEV</sequence>
<evidence type="ECO:0000259" key="1">
    <source>
        <dbReference type="Pfam" id="PF13966"/>
    </source>
</evidence>
<dbReference type="InterPro" id="IPR026960">
    <property type="entry name" value="RVT-Znf"/>
</dbReference>
<dbReference type="PANTHER" id="PTHR33116">
    <property type="entry name" value="REVERSE TRANSCRIPTASE ZINC-BINDING DOMAIN-CONTAINING PROTEIN-RELATED-RELATED"/>
    <property type="match status" value="1"/>
</dbReference>
<dbReference type="EMBL" id="CP133615">
    <property type="protein sequence ID" value="WMV27066.1"/>
    <property type="molecule type" value="Genomic_DNA"/>
</dbReference>
<proteinExistence type="predicted"/>
<keyword evidence="3" id="KW-1185">Reference proteome</keyword>
<dbReference type="Proteomes" id="UP001234989">
    <property type="component" value="Chromosome 4"/>
</dbReference>
<evidence type="ECO:0000313" key="3">
    <source>
        <dbReference type="Proteomes" id="UP001234989"/>
    </source>
</evidence>